<dbReference type="OrthoDB" id="9803907at2"/>
<dbReference type="PROSITE" id="PS50975">
    <property type="entry name" value="ATP_GRASP"/>
    <property type="match status" value="1"/>
</dbReference>
<dbReference type="GO" id="GO:0005829">
    <property type="term" value="C:cytosol"/>
    <property type="evidence" value="ECO:0007669"/>
    <property type="project" value="TreeGrafter"/>
</dbReference>
<evidence type="ECO:0000313" key="21">
    <source>
        <dbReference type="Proteomes" id="UP000267268"/>
    </source>
</evidence>
<evidence type="ECO:0000256" key="6">
    <source>
        <dbReference type="ARBA" id="ARBA00014618"/>
    </source>
</evidence>
<evidence type="ECO:0000256" key="12">
    <source>
        <dbReference type="ARBA" id="ARBA00022842"/>
    </source>
</evidence>
<evidence type="ECO:0000256" key="14">
    <source>
        <dbReference type="ARBA" id="ARBA00023268"/>
    </source>
</evidence>
<gene>
    <name evidence="20" type="primary">gshB</name>
    <name evidence="20" type="ORF">EI427_24770</name>
</gene>
<dbReference type="InterPro" id="IPR013815">
    <property type="entry name" value="ATP_grasp_subdomain_1"/>
</dbReference>
<keyword evidence="9" id="KW-0479">Metal-binding</keyword>
<dbReference type="Gene3D" id="3.30.1490.20">
    <property type="entry name" value="ATP-grasp fold, A domain"/>
    <property type="match status" value="1"/>
</dbReference>
<dbReference type="GO" id="GO:0004357">
    <property type="term" value="F:glutamate-cysteine ligase activity"/>
    <property type="evidence" value="ECO:0007669"/>
    <property type="project" value="UniProtKB-EC"/>
</dbReference>
<evidence type="ECO:0000256" key="15">
    <source>
        <dbReference type="ARBA" id="ARBA00030585"/>
    </source>
</evidence>
<comment type="catalytic activity">
    <reaction evidence="17">
        <text>L-cysteine + L-glutamate + ATP = gamma-L-glutamyl-L-cysteine + ADP + phosphate + H(+)</text>
        <dbReference type="Rhea" id="RHEA:13285"/>
        <dbReference type="ChEBI" id="CHEBI:15378"/>
        <dbReference type="ChEBI" id="CHEBI:29985"/>
        <dbReference type="ChEBI" id="CHEBI:30616"/>
        <dbReference type="ChEBI" id="CHEBI:35235"/>
        <dbReference type="ChEBI" id="CHEBI:43474"/>
        <dbReference type="ChEBI" id="CHEBI:58173"/>
        <dbReference type="ChEBI" id="CHEBI:456216"/>
        <dbReference type="EC" id="6.3.2.2"/>
    </reaction>
</comment>
<evidence type="ECO:0000256" key="5">
    <source>
        <dbReference type="ARBA" id="ARBA00012220"/>
    </source>
</evidence>
<dbReference type="GO" id="GO:0046872">
    <property type="term" value="F:metal ion binding"/>
    <property type="evidence" value="ECO:0007669"/>
    <property type="project" value="UniProtKB-KW"/>
</dbReference>
<feature type="domain" description="ATP-grasp" evidence="19">
    <location>
        <begin position="506"/>
        <end position="762"/>
    </location>
</feature>
<sequence length="763" mass="86913">MKALDSIINNYKSSHLFEGSFGLEKENIRIDKNGKIALTPHPSRLGSKLTHPYITTDFSESQIEMITPPLPSIHEALGFLETIHDIVSEQLGDEYLWPQSTPPDLPENDNDIPIANYGEGGEVNEEYRNHLATKYGKKKQLLSGIHYNFSLLEKNLKFLYDKSEEKAQPYAQFKEAVYLKIARNFLKYRWYLVTLLGDSPALHSSYMKCCIDTLPKATSDAHHFTEATSMRTSVCGYKNQEDLLLDYTSMEGYHNSIQNAIDKGQLESAKENYSPIRLKEINGQLEYLEIRLLDLDPSVKLGITKETADIVHMFLLFCLLKEETIFDATVQLTANENQEIAATMGLSKTAKIEFEGKGMNLQEAVARITRQIEHTLDKLLPESYVNSLEHLIKISDDINDRPAAKTLTAIQGTSFLAWHLQKAQLYKQESLNHSYKFYGLEDMELSTQLLLREAVLRGIIFEIMDRSENFVRLEKDGKEEYVMQATRTSLDNYVSVLMMENKVMTKKLIERVGIRTPKGEQYIDHYKAKEDFLFYKNKSVVVKPKSTNFGLGISILKNNTKKEVFDRAIEIAFEHDNSILVEEFVSGKEYRIFIIKNEVVGILHRVPANVKGDGEATIRELVIEKNKDPLRGKGYKTPLEKIALGEAEEMFLQSQGLDFDFVPSKNQIVYLRENSNISTGGDSLDFTDDIPESYKKIAVDAAKALDVEITGLDMMIDDISEEANDSNYAIIEMNFNPAIHIHCYPYKGKNRRLNAKVLDALGY</sequence>
<organism evidence="20 21">
    <name type="scientific">Flammeovirga pectinis</name>
    <dbReference type="NCBI Taxonomy" id="2494373"/>
    <lineage>
        <taxon>Bacteria</taxon>
        <taxon>Pseudomonadati</taxon>
        <taxon>Bacteroidota</taxon>
        <taxon>Cytophagia</taxon>
        <taxon>Cytophagales</taxon>
        <taxon>Flammeovirgaceae</taxon>
        <taxon>Flammeovirga</taxon>
    </lineage>
</organism>
<dbReference type="SUPFAM" id="SSF55931">
    <property type="entry name" value="Glutamine synthetase/guanido kinase"/>
    <property type="match status" value="1"/>
</dbReference>
<evidence type="ECO:0000256" key="1">
    <source>
        <dbReference type="ARBA" id="ARBA00001936"/>
    </source>
</evidence>
<dbReference type="InterPro" id="IPR011761">
    <property type="entry name" value="ATP-grasp"/>
</dbReference>
<dbReference type="KEGG" id="fll:EI427_24770"/>
<comment type="similarity">
    <text evidence="4">Belongs to the glutamate--cysteine ligase type 1 family. Type 1 subfamily.</text>
</comment>
<dbReference type="GO" id="GO:0006750">
    <property type="term" value="P:glutathione biosynthetic process"/>
    <property type="evidence" value="ECO:0007669"/>
    <property type="project" value="UniProtKB-UniPathway"/>
</dbReference>
<keyword evidence="13" id="KW-0464">Manganese</keyword>
<evidence type="ECO:0000256" key="17">
    <source>
        <dbReference type="ARBA" id="ARBA00048819"/>
    </source>
</evidence>
<dbReference type="HAMAP" id="MF_00782">
    <property type="entry name" value="Glut_biosynth"/>
    <property type="match status" value="1"/>
</dbReference>
<dbReference type="AlphaFoldDB" id="A0A3S9PB73"/>
<comment type="pathway">
    <text evidence="3">Sulfur metabolism; glutathione biosynthesis; glutathione from L-cysteine and L-glutamate: step 1/2.</text>
</comment>
<evidence type="ECO:0000256" key="13">
    <source>
        <dbReference type="ARBA" id="ARBA00023211"/>
    </source>
</evidence>
<dbReference type="UniPathway" id="UPA00142">
    <property type="reaction ID" value="UER00209"/>
</dbReference>
<dbReference type="Gene3D" id="3.30.590.20">
    <property type="match status" value="1"/>
</dbReference>
<keyword evidence="7 20" id="KW-0436">Ligase</keyword>
<keyword evidence="14" id="KW-0511">Multifunctional enzyme</keyword>
<dbReference type="Proteomes" id="UP000267268">
    <property type="component" value="Chromosome 2"/>
</dbReference>
<evidence type="ECO:0000256" key="7">
    <source>
        <dbReference type="ARBA" id="ARBA00022598"/>
    </source>
</evidence>
<comment type="cofactor">
    <cofactor evidence="1">
        <name>Mn(2+)</name>
        <dbReference type="ChEBI" id="CHEBI:29035"/>
    </cofactor>
</comment>
<keyword evidence="12" id="KW-0460">Magnesium</keyword>
<dbReference type="InterPro" id="IPR006334">
    <property type="entry name" value="Glut_cys_ligase"/>
</dbReference>
<proteinExistence type="inferred from homology"/>
<dbReference type="RefSeq" id="WP_126620129.1">
    <property type="nucleotide sequence ID" value="NZ_CP034563.1"/>
</dbReference>
<dbReference type="InterPro" id="IPR006335">
    <property type="entry name" value="Glut_biosynth"/>
</dbReference>
<comment type="cofactor">
    <cofactor evidence="2">
        <name>Mg(2+)</name>
        <dbReference type="ChEBI" id="CHEBI:18420"/>
    </cofactor>
</comment>
<protein>
    <recommendedName>
        <fullName evidence="6">Glutamate--cysteine ligase</fullName>
        <ecNumber evidence="5">6.3.2.2</ecNumber>
    </recommendedName>
    <alternativeName>
        <fullName evidence="16">Gamma-ECS</fullName>
    </alternativeName>
    <alternativeName>
        <fullName evidence="15">Gamma-glutamylcysteine synthetase</fullName>
    </alternativeName>
</protein>
<dbReference type="InterPro" id="IPR013651">
    <property type="entry name" value="ATP-grasp_RimK-type"/>
</dbReference>
<evidence type="ECO:0000256" key="18">
    <source>
        <dbReference type="PROSITE-ProRule" id="PRU00409"/>
    </source>
</evidence>
<dbReference type="Gene3D" id="3.30.470.20">
    <property type="entry name" value="ATP-grasp fold, B domain"/>
    <property type="match status" value="2"/>
</dbReference>
<keyword evidence="8" id="KW-0317">Glutathione biosynthesis</keyword>
<dbReference type="SUPFAM" id="SSF56059">
    <property type="entry name" value="Glutathione synthetase ATP-binding domain-like"/>
    <property type="match status" value="1"/>
</dbReference>
<evidence type="ECO:0000256" key="10">
    <source>
        <dbReference type="ARBA" id="ARBA00022741"/>
    </source>
</evidence>
<keyword evidence="10 18" id="KW-0547">Nucleotide-binding</keyword>
<dbReference type="InterPro" id="IPR014746">
    <property type="entry name" value="Gln_synth/guanido_kin_cat_dom"/>
</dbReference>
<dbReference type="EMBL" id="CP034563">
    <property type="protein sequence ID" value="AZQ65427.1"/>
    <property type="molecule type" value="Genomic_DNA"/>
</dbReference>
<dbReference type="NCBIfam" id="NF002688">
    <property type="entry name" value="PRK02471.1"/>
    <property type="match status" value="1"/>
</dbReference>
<evidence type="ECO:0000313" key="20">
    <source>
        <dbReference type="EMBL" id="AZQ65427.1"/>
    </source>
</evidence>
<dbReference type="InterPro" id="IPR007370">
    <property type="entry name" value="Glu_cys_ligase"/>
</dbReference>
<dbReference type="GO" id="GO:0005524">
    <property type="term" value="F:ATP binding"/>
    <property type="evidence" value="ECO:0007669"/>
    <property type="project" value="UniProtKB-UniRule"/>
</dbReference>
<evidence type="ECO:0000259" key="19">
    <source>
        <dbReference type="PROSITE" id="PS50975"/>
    </source>
</evidence>
<name>A0A3S9PB73_9BACT</name>
<evidence type="ECO:0000256" key="16">
    <source>
        <dbReference type="ARBA" id="ARBA00032122"/>
    </source>
</evidence>
<evidence type="ECO:0000256" key="9">
    <source>
        <dbReference type="ARBA" id="ARBA00022723"/>
    </source>
</evidence>
<dbReference type="PANTHER" id="PTHR38761:SF1">
    <property type="entry name" value="GLUTAMATE--CYSTEINE LIGASE"/>
    <property type="match status" value="1"/>
</dbReference>
<reference evidence="20 21" key="1">
    <citation type="submission" date="2018-12" db="EMBL/GenBank/DDBJ databases">
        <title>Flammeovirga pectinis sp. nov., isolated from the gut of the Korean scallop, Patinopecten yessoensis.</title>
        <authorList>
            <person name="Bae J.-W."/>
            <person name="Jeong Y.-S."/>
            <person name="Kang W."/>
        </authorList>
    </citation>
    <scope>NUCLEOTIDE SEQUENCE [LARGE SCALE GENOMIC DNA]</scope>
    <source>
        <strain evidence="20 21">L12M1</strain>
    </source>
</reference>
<evidence type="ECO:0000256" key="11">
    <source>
        <dbReference type="ARBA" id="ARBA00022840"/>
    </source>
</evidence>
<dbReference type="Pfam" id="PF04262">
    <property type="entry name" value="Glu_cys_ligase"/>
    <property type="match status" value="1"/>
</dbReference>
<evidence type="ECO:0000256" key="8">
    <source>
        <dbReference type="ARBA" id="ARBA00022684"/>
    </source>
</evidence>
<evidence type="ECO:0000256" key="2">
    <source>
        <dbReference type="ARBA" id="ARBA00001946"/>
    </source>
</evidence>
<keyword evidence="21" id="KW-1185">Reference proteome</keyword>
<accession>A0A3S9PB73</accession>
<dbReference type="Pfam" id="PF08443">
    <property type="entry name" value="RimK"/>
    <property type="match status" value="1"/>
</dbReference>
<evidence type="ECO:0000256" key="4">
    <source>
        <dbReference type="ARBA" id="ARBA00008772"/>
    </source>
</evidence>
<dbReference type="EC" id="6.3.2.2" evidence="5"/>
<dbReference type="NCBIfam" id="TIGR01435">
    <property type="entry name" value="glu_cys_lig_rel"/>
    <property type="match status" value="1"/>
</dbReference>
<evidence type="ECO:0000256" key="3">
    <source>
        <dbReference type="ARBA" id="ARBA00005006"/>
    </source>
</evidence>
<dbReference type="PANTHER" id="PTHR38761">
    <property type="entry name" value="GLUTAMATE--CYSTEINE LIGASE"/>
    <property type="match status" value="1"/>
</dbReference>
<keyword evidence="11 18" id="KW-0067">ATP-binding</keyword>
<dbReference type="InterPro" id="IPR040657">
    <property type="entry name" value="GshAB_ATP-grasp"/>
</dbReference>
<dbReference type="Pfam" id="PF18419">
    <property type="entry name" value="ATP-grasp_6"/>
    <property type="match status" value="1"/>
</dbReference>